<dbReference type="Proteomes" id="UP000050827">
    <property type="component" value="Unassembled WGS sequence"/>
</dbReference>
<dbReference type="STRING" id="346185.AAY42_05315"/>
<gene>
    <name evidence="1" type="ORF">AAY42_05315</name>
</gene>
<dbReference type="PATRIC" id="fig|1547436.3.peg.1108"/>
<evidence type="ECO:0000313" key="2">
    <source>
        <dbReference type="Proteomes" id="UP000050827"/>
    </source>
</evidence>
<evidence type="ECO:0000313" key="1">
    <source>
        <dbReference type="EMBL" id="KQC29385.1"/>
    </source>
</evidence>
<dbReference type="EMBL" id="LCTZ01000002">
    <property type="protein sequence ID" value="KQC29385.1"/>
    <property type="molecule type" value="Genomic_DNA"/>
</dbReference>
<protein>
    <submittedName>
        <fullName evidence="1">Uncharacterized protein</fullName>
    </submittedName>
</protein>
<accession>A0A0Q0XKE5</accession>
<dbReference type="InterPro" id="IPR018247">
    <property type="entry name" value="EF_Hand_1_Ca_BS"/>
</dbReference>
<sequence length="1792" mass="198837">MNTISSNHKKTSMEKTKFSHKVMAVFLTLNFLTGLLPVNLLFASNNGPNSPDVAGFEPIDATDMVNLNTGNLAYTLPLMEVDGFPISMAYHAGVPATLDASWAGLGWYLNTGAINRQQIAVPDDWKAGTSINFISYQNAETTYELGVGASIPELGYAGVGISWGGNQGLVGMVEAGIGLGSTFNLDQTQTGLGINASANTAGQYYIGAYAGVQIKGSSVNIGANVGYSSSGGVIAGVGASVSDGNSKTGMSTMGIGYNTKGMFSIGAGGGKEYQNGRGGFGGGGLSMGSFSSGDYDISTKSLGARIPLIVLPIYIKFGKRKVTYTLRKGYKDTAYGSLYSAEAASVNPLNFPDGNYLDYQNRYAYMDVYEQELPQQEEEFITDYLADREKLNFTFAGYDMFDVQANGIGGRLRPRLLDNVTLFNRGYDGNDSEVANSKKHVFYHNTGLSSNRYFGSGNRQMQLYFDGTFSNAEKITPSNVVLSGDELFDMVDNPADTGTFLTNPDRRATTPSYVEVFTNQELADQIYPGQYGVTEPEALPFSVRHDSNYVDPNGIGAYRITSPDGKTYHFTLPVYQFEKVKRTLLKTANQDPHNASDVSESRQYTRYATHWLLTAVTGPDYVDVDNDGKVGPNDYGYWVRLDHGKWSDGYTWRQPYEDEARNYTTNIRREIDEEDFGYFSFGRKELYYLNKIVSREHTAFFVKDIRSDAVGKAMDFYFENGGNEEIGTSGTQGWLNQSMGIDVDVRETGVNYDTEYTLRLDKILLVRNENADGLTPDLGSGLGSGFSDYTKNDQVLINWQSEDFRNHYGDGYTYTLHQEDNILDVQDVAVSGIQNDILKEVRFNHSYDLAKNSPNSWVTPVNPNKGKLTLESVEFRGRQGTKYMPPYRFDYYDRDAENVSFEELRKLLMGDDLYNAADDTPTYRAAYYSARKDLVDDWGYIHDDEDRWSLKSIQMPTGASIDIEYEEDDYWIEAFSRRYWEENLRFSVYYDPNQTWGCGGTFNGYRDYKIYVQNLSGIDNDLVTDFNKYFEIGDQVYLDLWMCKRRDKLIGSDEQNWVNIPGDINDVPEDISNFSCVDDIMTPMVVENILTDNTMVLSVGIAVNPNWYFIQNFGDVDASPISTNLSNLYYYGRKDGEGSPRFQAGVRGQCVDIGSQQSAHSINYKLLANKIPEDEVGGGLKVTKVTTTTDTGSVGVLEYDYTFPPDHEKAGRSSGITSFAPVDGLQFVPYQSELPNPGVQYEYVTLYRKDGNDNILDYTEYNFHTLKPAFNIFSENLMLENEERGPTEDPIFWTEVTAEEQGTTQAKKIGVHLNTGILGSYKGIKQYNALGHILSSVDYTYTNGTQLTAQGQGHVQESFNSLKSVFRTDSDGNGASLTNRLLSVSTRSEYNNAQVSISNTANGHTSTVTYTDVDPILGSYRNSETLRADGTYERQRRIPAYEVYPTMGPKAEDPNNTNMLTQEAMMLTDVQVNGQWQTTQASTSTWHDETMYEDETTTTNDGIWRKLGSWAWRGAVDVNGTYGREVTTADFQWGYGQSQTNSEWLHISETTRYNHYSMPLESRDLNGNYVSSKTGADGHRFVAAGNAAYNELFFSGAEESIGTDLGGGVTLGTGTVDNSQAHTGTSSVNIASGGNSFVLNLVPETQERFKASVWVLADSPPALNLQVGGASVNYMANEVVRAGQWTQLSFYFDATMATAVQLTNQSGNAVHVDDFRLHPVASAMSCYVYNDLGELSHMLGANNLGIEYVYDTAGRLQETRNEVVDYSGAGSGGFKKGQEYSYTYKYSADETN</sequence>
<proteinExistence type="predicted"/>
<name>A0A0Q0XKE5_9FLAO</name>
<keyword evidence="2" id="KW-1185">Reference proteome</keyword>
<reference evidence="1 2" key="1">
    <citation type="submission" date="2015-04" db="EMBL/GenBank/DDBJ databases">
        <title>Complete genome of flavobacterium.</title>
        <authorList>
            <person name="Kwon Y.M."/>
            <person name="Kim S.-J."/>
        </authorList>
    </citation>
    <scope>NUCLEOTIDE SEQUENCE [LARGE SCALE GENOMIC DNA]</scope>
    <source>
        <strain evidence="1 2">DK169</strain>
    </source>
</reference>
<comment type="caution">
    <text evidence="1">The sequence shown here is derived from an EMBL/GenBank/DDBJ whole genome shotgun (WGS) entry which is preliminary data.</text>
</comment>
<organism evidence="1 2">
    <name type="scientific">Flagellimonas eckloniae</name>
    <dbReference type="NCBI Taxonomy" id="346185"/>
    <lineage>
        <taxon>Bacteria</taxon>
        <taxon>Pseudomonadati</taxon>
        <taxon>Bacteroidota</taxon>
        <taxon>Flavobacteriia</taxon>
        <taxon>Flavobacteriales</taxon>
        <taxon>Flavobacteriaceae</taxon>
        <taxon>Flagellimonas</taxon>
    </lineage>
</organism>
<dbReference type="PROSITE" id="PS00018">
    <property type="entry name" value="EF_HAND_1"/>
    <property type="match status" value="1"/>
</dbReference>